<reference evidence="1" key="1">
    <citation type="journal article" date="2023" name="Insect Mol. Biol.">
        <title>Genome sequencing provides insights into the evolution of gene families encoding plant cell wall-degrading enzymes in longhorned beetles.</title>
        <authorList>
            <person name="Shin N.R."/>
            <person name="Okamura Y."/>
            <person name="Kirsch R."/>
            <person name="Pauchet Y."/>
        </authorList>
    </citation>
    <scope>NUCLEOTIDE SEQUENCE</scope>
    <source>
        <strain evidence="1">AMC_N1</strain>
    </source>
</reference>
<name>A0AAV8Y4Y8_9CUCU</name>
<accession>A0AAV8Y4Y8</accession>
<sequence length="146" mass="15751">MADHSILALYDYLRRYSRAVGGRDGSAHVLTPLWRLPVAAAPDPAELPPPTELSETLLCVSRLFSCACDLVTVEKTERSAVEVTLVSASERLEPVCSQSSRELASSMLGSKENFEPGTESNGQCRTARSGRLCERVRDVTLGGIVG</sequence>
<dbReference type="AlphaFoldDB" id="A0AAV8Y4Y8"/>
<gene>
    <name evidence="1" type="ORF">NQ318_016765</name>
</gene>
<keyword evidence="2" id="KW-1185">Reference proteome</keyword>
<dbReference type="EMBL" id="JAPWTK010000202">
    <property type="protein sequence ID" value="KAJ8945937.1"/>
    <property type="molecule type" value="Genomic_DNA"/>
</dbReference>
<comment type="caution">
    <text evidence="1">The sequence shown here is derived from an EMBL/GenBank/DDBJ whole genome shotgun (WGS) entry which is preliminary data.</text>
</comment>
<evidence type="ECO:0000313" key="2">
    <source>
        <dbReference type="Proteomes" id="UP001162162"/>
    </source>
</evidence>
<organism evidence="1 2">
    <name type="scientific">Aromia moschata</name>
    <dbReference type="NCBI Taxonomy" id="1265417"/>
    <lineage>
        <taxon>Eukaryota</taxon>
        <taxon>Metazoa</taxon>
        <taxon>Ecdysozoa</taxon>
        <taxon>Arthropoda</taxon>
        <taxon>Hexapoda</taxon>
        <taxon>Insecta</taxon>
        <taxon>Pterygota</taxon>
        <taxon>Neoptera</taxon>
        <taxon>Endopterygota</taxon>
        <taxon>Coleoptera</taxon>
        <taxon>Polyphaga</taxon>
        <taxon>Cucujiformia</taxon>
        <taxon>Chrysomeloidea</taxon>
        <taxon>Cerambycidae</taxon>
        <taxon>Cerambycinae</taxon>
        <taxon>Callichromatini</taxon>
        <taxon>Aromia</taxon>
    </lineage>
</organism>
<proteinExistence type="predicted"/>
<protein>
    <submittedName>
        <fullName evidence="1">Uncharacterized protein</fullName>
    </submittedName>
</protein>
<dbReference type="Proteomes" id="UP001162162">
    <property type="component" value="Unassembled WGS sequence"/>
</dbReference>
<evidence type="ECO:0000313" key="1">
    <source>
        <dbReference type="EMBL" id="KAJ8945937.1"/>
    </source>
</evidence>